<dbReference type="PROSITE" id="PS50011">
    <property type="entry name" value="PROTEIN_KINASE_DOM"/>
    <property type="match status" value="2"/>
</dbReference>
<dbReference type="PANTHER" id="PTHR27005">
    <property type="entry name" value="WALL-ASSOCIATED RECEPTOR KINASE-LIKE 21"/>
    <property type="match status" value="1"/>
</dbReference>
<keyword evidence="10 15" id="KW-0067">ATP-binding</keyword>
<dbReference type="InterPro" id="IPR008271">
    <property type="entry name" value="Ser/Thr_kinase_AS"/>
</dbReference>
<evidence type="ECO:0000256" key="15">
    <source>
        <dbReference type="PROSITE-ProRule" id="PRU10141"/>
    </source>
</evidence>
<evidence type="ECO:0000256" key="13">
    <source>
        <dbReference type="ARBA" id="ARBA00023157"/>
    </source>
</evidence>
<dbReference type="PROSITE" id="PS00108">
    <property type="entry name" value="PROTEIN_KINASE_ST"/>
    <property type="match status" value="1"/>
</dbReference>
<dbReference type="InterPro" id="IPR025287">
    <property type="entry name" value="WAK_GUB"/>
</dbReference>
<dbReference type="InterPro" id="IPR017441">
    <property type="entry name" value="Protein_kinase_ATP_BS"/>
</dbReference>
<reference evidence="18 19" key="1">
    <citation type="submission" date="2020-08" db="EMBL/GenBank/DDBJ databases">
        <title>Plant Genome Project.</title>
        <authorList>
            <person name="Zhang R.-G."/>
        </authorList>
    </citation>
    <scope>NUCLEOTIDE SEQUENCE [LARGE SCALE GENOMIC DNA]</scope>
    <source>
        <tissue evidence="18">Rhizome</tissue>
    </source>
</reference>
<dbReference type="FunFam" id="2.10.25.10:FF:000005">
    <property type="entry name" value="Fibrillin 2"/>
    <property type="match status" value="1"/>
</dbReference>
<evidence type="ECO:0000259" key="17">
    <source>
        <dbReference type="PROSITE" id="PS50011"/>
    </source>
</evidence>
<evidence type="ECO:0000256" key="2">
    <source>
        <dbReference type="ARBA" id="ARBA00022527"/>
    </source>
</evidence>
<evidence type="ECO:0000256" key="8">
    <source>
        <dbReference type="ARBA" id="ARBA00022741"/>
    </source>
</evidence>
<dbReference type="PANTHER" id="PTHR27005:SF283">
    <property type="entry name" value="OS02G0633066 PROTEIN"/>
    <property type="match status" value="1"/>
</dbReference>
<dbReference type="InterPro" id="IPR049883">
    <property type="entry name" value="NOTCH1_EGF-like"/>
</dbReference>
<dbReference type="Pfam" id="PF00069">
    <property type="entry name" value="Pkinase"/>
    <property type="match status" value="2"/>
</dbReference>
<dbReference type="CDD" id="cd14066">
    <property type="entry name" value="STKc_IRAK"/>
    <property type="match status" value="1"/>
</dbReference>
<dbReference type="GO" id="GO:0005886">
    <property type="term" value="C:plasma membrane"/>
    <property type="evidence" value="ECO:0007669"/>
    <property type="project" value="TreeGrafter"/>
</dbReference>
<dbReference type="Pfam" id="PF13947">
    <property type="entry name" value="GUB_WAK_bind"/>
    <property type="match status" value="2"/>
</dbReference>
<dbReference type="SMART" id="SM00179">
    <property type="entry name" value="EGF_CA"/>
    <property type="match status" value="1"/>
</dbReference>
<protein>
    <recommendedName>
        <fullName evidence="17">Protein kinase domain-containing protein</fullName>
    </recommendedName>
</protein>
<dbReference type="PROSITE" id="PS00107">
    <property type="entry name" value="PROTEIN_KINASE_ATP"/>
    <property type="match status" value="1"/>
</dbReference>
<sequence>MAKVSDFGASRCIPLDQTHIVTTIHGTFGYLDPEYYQTGQLTEKSDVYSFGIILLELLTGKKPIYSTKTGSQQNLAINFLQTTREKMPFDLIEDHILQQVTEQELLEITSLIEMCLSLKGVERPTMKEVEYRLQGIRKTRMKKRGLSNPEGNVETESLLNLSCYSSSELRLHTCYLCNIHSAFIGWRGARDLAKTMEFIEVLLLLITLTLVKGSASSANTNENFILPSNCPKACGDIKIEYPFGIGNGCFYAAGFNLTCSSDSNPPRLFLRDSTIQVVGFDMESGLIQIESPYAILDADTESINTTLMNITNSPFSISRQVYGDGSSMTSIGGNNLYVGGCSATASIVDLITNSIVAICPLICSSTIDYGFMTQNGYCQISLDFLKFNNTSLILQLSRTNENENNHTINSDRSSIISILCNGWNCPSNKTEFQSFIKRENKARAEASLSWHIPDHSSCKEARNYSATYACRSSNTDCYDILAEEYFPIYLRYTIGYICQCSLGYCGNPYLPDGCQLDTNFTSIPAKDCPDKCGNMTIPFPFGLKEKCYRSKEFDLSCNESSHPPTLLYHDYLEVKAISLEDGKLELSPYDEAYDSSENKYIISLKQQNIHNWIVGYQTCDDAMKNKSTFACFARHSSCLDTGITKHHKGYRCECMQGYEGNPYIDNGCQDIDECKSSSTVCKGICVNTEGSFNCTCPLGTSEDPVHGACIPNKKKILLLGISVGAGIGAGLLFLCITLVILSRKWKERNQKKIRQRNFHKNHGLLLQQLISANELVEERTNIFSLAEIEKATNNFDETRIIGKGGHGIVYKGILLDQRVVAIKKSKTIKKSEVDQFINEVAILSQINHRNVVRLFGCCLETEVPLLIYEFISNGTLSDHLHVLQGETKLSWDDRLRIAIESAGALAYLHSAASISIFHRDIKSSNILLDDTLRAKVSDFGASKFIPLDQTHIVTAIHGTFGYLDPEYYQTSQLTEKSDVYSFGVILLELLTGKKPIYLTNTGSQQNLAINFLQTTREKILFKLIEDCILQEATEQELLEISNLIEMCLSLKGVQRPTMKEVEYKLQGLRKIKTRKNRLCIPESNEETELANQINQANSRNYSLEKEFMWSQNYPR</sequence>
<dbReference type="FunFam" id="3.30.200.20:FF:000043">
    <property type="entry name" value="Wall-associated receptor kinase 2"/>
    <property type="match status" value="1"/>
</dbReference>
<evidence type="ECO:0000256" key="1">
    <source>
        <dbReference type="ARBA" id="ARBA00004479"/>
    </source>
</evidence>
<dbReference type="Gene3D" id="1.10.510.10">
    <property type="entry name" value="Transferase(Phosphotransferase) domain 1"/>
    <property type="match status" value="2"/>
</dbReference>
<proteinExistence type="predicted"/>
<keyword evidence="6" id="KW-0732">Signal</keyword>
<dbReference type="GO" id="GO:0005509">
    <property type="term" value="F:calcium ion binding"/>
    <property type="evidence" value="ECO:0007669"/>
    <property type="project" value="InterPro"/>
</dbReference>
<dbReference type="InterPro" id="IPR000742">
    <property type="entry name" value="EGF"/>
</dbReference>
<dbReference type="GO" id="GO:0004674">
    <property type="term" value="F:protein serine/threonine kinase activity"/>
    <property type="evidence" value="ECO:0007669"/>
    <property type="project" value="UniProtKB-KW"/>
</dbReference>
<keyword evidence="11 16" id="KW-1133">Transmembrane helix</keyword>
<feature type="domain" description="Protein kinase" evidence="17">
    <location>
        <begin position="795"/>
        <end position="1068"/>
    </location>
</feature>
<evidence type="ECO:0000256" key="3">
    <source>
        <dbReference type="ARBA" id="ARBA00022536"/>
    </source>
</evidence>
<keyword evidence="8 15" id="KW-0547">Nucleotide-binding</keyword>
<dbReference type="SUPFAM" id="SSF56112">
    <property type="entry name" value="Protein kinase-like (PK-like)"/>
    <property type="match status" value="2"/>
</dbReference>
<evidence type="ECO:0000313" key="18">
    <source>
        <dbReference type="EMBL" id="KAG6502606.1"/>
    </source>
</evidence>
<keyword evidence="9" id="KW-0418">Kinase</keyword>
<keyword evidence="13" id="KW-1015">Disulfide bond</keyword>
<dbReference type="FunFam" id="1.10.510.10:FF:000084">
    <property type="entry name" value="Wall-associated receptor kinase 2"/>
    <property type="match status" value="1"/>
</dbReference>
<dbReference type="InterPro" id="IPR011009">
    <property type="entry name" value="Kinase-like_dom_sf"/>
</dbReference>
<keyword evidence="19" id="KW-1185">Reference proteome</keyword>
<name>A0A8J5GAT3_ZINOF</name>
<feature type="domain" description="Protein kinase" evidence="17">
    <location>
        <begin position="1"/>
        <end position="133"/>
    </location>
</feature>
<dbReference type="PROSITE" id="PS01187">
    <property type="entry name" value="EGF_CA"/>
    <property type="match status" value="1"/>
</dbReference>
<keyword evidence="12 16" id="KW-0472">Membrane</keyword>
<keyword evidence="2" id="KW-0723">Serine/threonine-protein kinase</keyword>
<dbReference type="InterPro" id="IPR045274">
    <property type="entry name" value="WAK-like"/>
</dbReference>
<dbReference type="CDD" id="cd00054">
    <property type="entry name" value="EGF_CA"/>
    <property type="match status" value="1"/>
</dbReference>
<dbReference type="SMART" id="SM00181">
    <property type="entry name" value="EGF"/>
    <property type="match status" value="3"/>
</dbReference>
<keyword evidence="4" id="KW-0808">Transferase</keyword>
<dbReference type="GO" id="GO:0005524">
    <property type="term" value="F:ATP binding"/>
    <property type="evidence" value="ECO:0007669"/>
    <property type="project" value="UniProtKB-UniRule"/>
</dbReference>
<keyword evidence="5 16" id="KW-0812">Transmembrane</keyword>
<dbReference type="EMBL" id="JACMSC010000010">
    <property type="protein sequence ID" value="KAG6502606.1"/>
    <property type="molecule type" value="Genomic_DNA"/>
</dbReference>
<organism evidence="18 19">
    <name type="scientific">Zingiber officinale</name>
    <name type="common">Ginger</name>
    <name type="synonym">Amomum zingiber</name>
    <dbReference type="NCBI Taxonomy" id="94328"/>
    <lineage>
        <taxon>Eukaryota</taxon>
        <taxon>Viridiplantae</taxon>
        <taxon>Streptophyta</taxon>
        <taxon>Embryophyta</taxon>
        <taxon>Tracheophyta</taxon>
        <taxon>Spermatophyta</taxon>
        <taxon>Magnoliopsida</taxon>
        <taxon>Liliopsida</taxon>
        <taxon>Zingiberales</taxon>
        <taxon>Zingiberaceae</taxon>
        <taxon>Zingiber</taxon>
    </lineage>
</organism>
<dbReference type="GO" id="GO:0007166">
    <property type="term" value="P:cell surface receptor signaling pathway"/>
    <property type="evidence" value="ECO:0007669"/>
    <property type="project" value="InterPro"/>
</dbReference>
<dbReference type="SMART" id="SM00220">
    <property type="entry name" value="S_TKc"/>
    <property type="match status" value="1"/>
</dbReference>
<dbReference type="AlphaFoldDB" id="A0A8J5GAT3"/>
<keyword evidence="14" id="KW-0325">Glycoprotein</keyword>
<dbReference type="Gene3D" id="2.10.25.10">
    <property type="entry name" value="Laminin"/>
    <property type="match status" value="1"/>
</dbReference>
<dbReference type="Gene3D" id="3.30.200.20">
    <property type="entry name" value="Phosphorylase Kinase, domain 1"/>
    <property type="match status" value="1"/>
</dbReference>
<keyword evidence="7" id="KW-0677">Repeat</keyword>
<accession>A0A8J5GAT3</accession>
<feature type="transmembrane region" description="Helical" evidence="16">
    <location>
        <begin position="716"/>
        <end position="741"/>
    </location>
</feature>
<feature type="binding site" evidence="15">
    <location>
        <position position="830"/>
    </location>
    <ligand>
        <name>ATP</name>
        <dbReference type="ChEBI" id="CHEBI:30616"/>
    </ligand>
</feature>
<evidence type="ECO:0000256" key="4">
    <source>
        <dbReference type="ARBA" id="ARBA00022679"/>
    </source>
</evidence>
<evidence type="ECO:0000256" key="10">
    <source>
        <dbReference type="ARBA" id="ARBA00022840"/>
    </source>
</evidence>
<evidence type="ECO:0000256" key="14">
    <source>
        <dbReference type="ARBA" id="ARBA00023180"/>
    </source>
</evidence>
<evidence type="ECO:0000256" key="7">
    <source>
        <dbReference type="ARBA" id="ARBA00022737"/>
    </source>
</evidence>
<dbReference type="Pfam" id="PF07645">
    <property type="entry name" value="EGF_CA"/>
    <property type="match status" value="1"/>
</dbReference>
<evidence type="ECO:0000256" key="6">
    <source>
        <dbReference type="ARBA" id="ARBA00022729"/>
    </source>
</evidence>
<dbReference type="SUPFAM" id="SSF57196">
    <property type="entry name" value="EGF/Laminin"/>
    <property type="match status" value="1"/>
</dbReference>
<evidence type="ECO:0000256" key="11">
    <source>
        <dbReference type="ARBA" id="ARBA00022989"/>
    </source>
</evidence>
<dbReference type="Proteomes" id="UP000734854">
    <property type="component" value="Unassembled WGS sequence"/>
</dbReference>
<dbReference type="InterPro" id="IPR001881">
    <property type="entry name" value="EGF-like_Ca-bd_dom"/>
</dbReference>
<keyword evidence="3" id="KW-0245">EGF-like domain</keyword>
<dbReference type="GO" id="GO:0030247">
    <property type="term" value="F:polysaccharide binding"/>
    <property type="evidence" value="ECO:0007669"/>
    <property type="project" value="InterPro"/>
</dbReference>
<evidence type="ECO:0000256" key="16">
    <source>
        <dbReference type="SAM" id="Phobius"/>
    </source>
</evidence>
<comment type="subcellular location">
    <subcellularLocation>
        <location evidence="1">Membrane</location>
        <topology evidence="1">Single-pass type I membrane protein</topology>
    </subcellularLocation>
</comment>
<dbReference type="InterPro" id="IPR018097">
    <property type="entry name" value="EGF_Ca-bd_CS"/>
</dbReference>
<comment type="caution">
    <text evidence="18">The sequence shown here is derived from an EMBL/GenBank/DDBJ whole genome shotgun (WGS) entry which is preliminary data.</text>
</comment>
<dbReference type="InterPro" id="IPR000719">
    <property type="entry name" value="Prot_kinase_dom"/>
</dbReference>
<gene>
    <name evidence="18" type="ORF">ZIOFF_034891</name>
</gene>
<evidence type="ECO:0000256" key="5">
    <source>
        <dbReference type="ARBA" id="ARBA00022692"/>
    </source>
</evidence>
<evidence type="ECO:0000313" key="19">
    <source>
        <dbReference type="Proteomes" id="UP000734854"/>
    </source>
</evidence>
<evidence type="ECO:0000256" key="9">
    <source>
        <dbReference type="ARBA" id="ARBA00022777"/>
    </source>
</evidence>
<evidence type="ECO:0000256" key="12">
    <source>
        <dbReference type="ARBA" id="ARBA00023136"/>
    </source>
</evidence>